<dbReference type="InterPro" id="IPR016167">
    <property type="entry name" value="FAD-bd_PCMH_sub1"/>
</dbReference>
<dbReference type="OrthoDB" id="6278354at2"/>
<sequence>MVAVPELAGELSTREADLARASDDFGHQVHRRPLAVLHPATAADVAAMVRFGRECGLPVVARGGGNSVDGQAQARDGIVVDLAGLASVHEVGPDRVSVDAGARWSAVVKGTLPHGTAPPVLPDYLELTVGGTVSVGGISGASHRHGCVADTVLDLDVVTPDGEVVTCSPTRRADLFDAVRGSQGRHGIITRATLALAPAHRTARRYQLVYDDLDAYLADQLLLIGERRFDHVGGQARYVPGTGWRFLLEAVTTYSSDGPDDGALLAGLAHDRGAEEIHTTSYADFLYRAAPAAARLRALGSWHRDPHPRCTFLLPGRHAARFVAAVLDDLTADDLGPGGGTLLYPIPTERLRAPRVPRADDPVSVVFALLRTAPADEPETLHRMRQANFALHGAVVRLGGASYGYPTGQHEDPERPVPAGQLVP</sequence>
<dbReference type="GO" id="GO:0009690">
    <property type="term" value="P:cytokinin metabolic process"/>
    <property type="evidence" value="ECO:0007669"/>
    <property type="project" value="InterPro"/>
</dbReference>
<evidence type="ECO:0000256" key="4">
    <source>
        <dbReference type="ARBA" id="ARBA00022827"/>
    </source>
</evidence>
<evidence type="ECO:0000259" key="7">
    <source>
        <dbReference type="PROSITE" id="PS51387"/>
    </source>
</evidence>
<dbReference type="SUPFAM" id="SSF56176">
    <property type="entry name" value="FAD-binding/transporter-associated domain-like"/>
    <property type="match status" value="1"/>
</dbReference>
<dbReference type="InterPro" id="IPR016164">
    <property type="entry name" value="FAD-linked_Oxase-like_C"/>
</dbReference>
<keyword evidence="3" id="KW-0285">Flavoprotein</keyword>
<dbReference type="RefSeq" id="WP_109943246.1">
    <property type="nucleotide sequence ID" value="NZ_QGSV01000074.1"/>
</dbReference>
<evidence type="ECO:0000256" key="6">
    <source>
        <dbReference type="SAM" id="MobiDB-lite"/>
    </source>
</evidence>
<dbReference type="InterPro" id="IPR006094">
    <property type="entry name" value="Oxid_FAD_bind_N"/>
</dbReference>
<dbReference type="Pfam" id="PF01565">
    <property type="entry name" value="FAD_binding_4"/>
    <property type="match status" value="1"/>
</dbReference>
<keyword evidence="9" id="KW-1185">Reference proteome</keyword>
<dbReference type="GO" id="GO:0019139">
    <property type="term" value="F:cytokinin dehydrogenase activity"/>
    <property type="evidence" value="ECO:0007669"/>
    <property type="project" value="InterPro"/>
</dbReference>
<evidence type="ECO:0000256" key="3">
    <source>
        <dbReference type="ARBA" id="ARBA00022630"/>
    </source>
</evidence>
<gene>
    <name evidence="8" type="ORF">DLJ46_03600</name>
</gene>
<dbReference type="Pfam" id="PF09265">
    <property type="entry name" value="Cytokin-bind"/>
    <property type="match status" value="1"/>
</dbReference>
<comment type="caution">
    <text evidence="8">The sequence shown here is derived from an EMBL/GenBank/DDBJ whole genome shotgun (WGS) entry which is preliminary data.</text>
</comment>
<keyword evidence="5" id="KW-0560">Oxidoreductase</keyword>
<dbReference type="InterPro" id="IPR036318">
    <property type="entry name" value="FAD-bd_PCMH-like_sf"/>
</dbReference>
<organism evidence="8 9">
    <name type="scientific">Micromonospora globispora</name>
    <dbReference type="NCBI Taxonomy" id="1450148"/>
    <lineage>
        <taxon>Bacteria</taxon>
        <taxon>Bacillati</taxon>
        <taxon>Actinomycetota</taxon>
        <taxon>Actinomycetes</taxon>
        <taxon>Micromonosporales</taxon>
        <taxon>Micromonosporaceae</taxon>
        <taxon>Micromonospora</taxon>
    </lineage>
</organism>
<dbReference type="GO" id="GO:0071949">
    <property type="term" value="F:FAD binding"/>
    <property type="evidence" value="ECO:0007669"/>
    <property type="project" value="InterPro"/>
</dbReference>
<reference evidence="9" key="1">
    <citation type="submission" date="2018-05" db="EMBL/GenBank/DDBJ databases">
        <title>Micromonospora globispora sp. nov. and Micromonospora rugosa sp. nov., isolated from marine sediment.</title>
        <authorList>
            <person name="Carro L."/>
            <person name="Aysel V."/>
            <person name="Cetin D."/>
            <person name="Igual J.M."/>
            <person name="Klenk H.-P."/>
            <person name="Trujillo M.E."/>
            <person name="Sahin N."/>
        </authorList>
    </citation>
    <scope>NUCLEOTIDE SEQUENCE [LARGE SCALE GENOMIC DNA]</scope>
    <source>
        <strain evidence="9">S2904</strain>
    </source>
</reference>
<dbReference type="Gene3D" id="3.30.43.10">
    <property type="entry name" value="Uridine Diphospho-n-acetylenolpyruvylglucosamine Reductase, domain 2"/>
    <property type="match status" value="1"/>
</dbReference>
<dbReference type="InterPro" id="IPR016170">
    <property type="entry name" value="Cytok_DH_C_sf"/>
</dbReference>
<keyword evidence="4" id="KW-0274">FAD</keyword>
<dbReference type="AlphaFoldDB" id="A0A317KEV0"/>
<dbReference type="PANTHER" id="PTHR13878:SF127">
    <property type="entry name" value="CYTOKININ DEHYDROGENASE 3"/>
    <property type="match status" value="1"/>
</dbReference>
<protein>
    <submittedName>
        <fullName evidence="8">FAD-linked oxidase</fullName>
    </submittedName>
</protein>
<comment type="similarity">
    <text evidence="2">Belongs to the oxygen-dependent FAD-linked oxidoreductase family.</text>
</comment>
<dbReference type="Gene3D" id="3.30.465.10">
    <property type="match status" value="1"/>
</dbReference>
<dbReference type="InterPro" id="IPR015345">
    <property type="entry name" value="Cytokinin_DH_FAD/cytokin-bd"/>
</dbReference>
<dbReference type="EMBL" id="QGSV01000074">
    <property type="protein sequence ID" value="PWU52136.1"/>
    <property type="molecule type" value="Genomic_DNA"/>
</dbReference>
<feature type="domain" description="FAD-binding PCMH-type" evidence="7">
    <location>
        <begin position="29"/>
        <end position="199"/>
    </location>
</feature>
<evidence type="ECO:0000313" key="9">
    <source>
        <dbReference type="Proteomes" id="UP000245683"/>
    </source>
</evidence>
<dbReference type="PROSITE" id="PS51387">
    <property type="entry name" value="FAD_PCMH"/>
    <property type="match status" value="1"/>
</dbReference>
<comment type="cofactor">
    <cofactor evidence="1">
        <name>FAD</name>
        <dbReference type="ChEBI" id="CHEBI:57692"/>
    </cofactor>
</comment>
<dbReference type="Gene3D" id="3.40.462.10">
    <property type="entry name" value="FAD-linked oxidases, C-terminal domain"/>
    <property type="match status" value="1"/>
</dbReference>
<dbReference type="InterPro" id="IPR016169">
    <property type="entry name" value="FAD-bd_PCMH_sub2"/>
</dbReference>
<evidence type="ECO:0000256" key="1">
    <source>
        <dbReference type="ARBA" id="ARBA00001974"/>
    </source>
</evidence>
<dbReference type="InterPro" id="IPR050432">
    <property type="entry name" value="FAD-linked_Oxidoreductases_BP"/>
</dbReference>
<evidence type="ECO:0000256" key="2">
    <source>
        <dbReference type="ARBA" id="ARBA00005466"/>
    </source>
</evidence>
<accession>A0A317KEV0</accession>
<name>A0A317KEV0_9ACTN</name>
<proteinExistence type="inferred from homology"/>
<feature type="region of interest" description="Disordered" evidence="6">
    <location>
        <begin position="403"/>
        <end position="424"/>
    </location>
</feature>
<evidence type="ECO:0000313" key="8">
    <source>
        <dbReference type="EMBL" id="PWU52136.1"/>
    </source>
</evidence>
<evidence type="ECO:0000256" key="5">
    <source>
        <dbReference type="ARBA" id="ARBA00023002"/>
    </source>
</evidence>
<dbReference type="SUPFAM" id="SSF55103">
    <property type="entry name" value="FAD-linked oxidases, C-terminal domain"/>
    <property type="match status" value="1"/>
</dbReference>
<dbReference type="PANTHER" id="PTHR13878">
    <property type="entry name" value="GULONOLACTONE OXIDASE"/>
    <property type="match status" value="1"/>
</dbReference>
<dbReference type="Proteomes" id="UP000245683">
    <property type="component" value="Unassembled WGS sequence"/>
</dbReference>
<dbReference type="InterPro" id="IPR016166">
    <property type="entry name" value="FAD-bd_PCMH"/>
</dbReference>